<comment type="caution">
    <text evidence="2">The sequence shown here is derived from an EMBL/GenBank/DDBJ whole genome shotgun (WGS) entry which is preliminary data.</text>
</comment>
<evidence type="ECO:0000313" key="3">
    <source>
        <dbReference type="Proteomes" id="UP001273505"/>
    </source>
</evidence>
<evidence type="ECO:0000313" key="2">
    <source>
        <dbReference type="EMBL" id="MDX6849126.1"/>
    </source>
</evidence>
<gene>
    <name evidence="2" type="ORF">SCD92_07130</name>
</gene>
<feature type="signal peptide" evidence="1">
    <location>
        <begin position="1"/>
        <end position="27"/>
    </location>
</feature>
<dbReference type="RefSeq" id="WP_302722738.1">
    <property type="nucleotide sequence ID" value="NZ_JAULRU010000569.1"/>
</dbReference>
<feature type="chain" id="PRO_5045568173" description="DUF5666 domain-containing protein" evidence="1">
    <location>
        <begin position="28"/>
        <end position="165"/>
    </location>
</feature>
<evidence type="ECO:0008006" key="4">
    <source>
        <dbReference type="Google" id="ProtNLM"/>
    </source>
</evidence>
<dbReference type="Proteomes" id="UP001273505">
    <property type="component" value="Unassembled WGS sequence"/>
</dbReference>
<proteinExistence type="predicted"/>
<protein>
    <recommendedName>
        <fullName evidence="4">DUF5666 domain-containing protein</fullName>
    </recommendedName>
</protein>
<reference evidence="2 3" key="1">
    <citation type="submission" date="2023-11" db="EMBL/GenBank/DDBJ databases">
        <title>Gilvimarinus fulvus sp. nov., isolated from the surface of Kelp.</title>
        <authorList>
            <person name="Sun Y.Y."/>
            <person name="Gong Y."/>
            <person name="Du Z.J."/>
        </authorList>
    </citation>
    <scope>NUCLEOTIDE SEQUENCE [LARGE SCALE GENOMIC DNA]</scope>
    <source>
        <strain evidence="2 3">SDUM040013</strain>
    </source>
</reference>
<keyword evidence="3" id="KW-1185">Reference proteome</keyword>
<keyword evidence="1" id="KW-0732">Signal</keyword>
<dbReference type="EMBL" id="JAXAFO010000009">
    <property type="protein sequence ID" value="MDX6849126.1"/>
    <property type="molecule type" value="Genomic_DNA"/>
</dbReference>
<accession>A0ABU4RY13</accession>
<evidence type="ECO:0000256" key="1">
    <source>
        <dbReference type="SAM" id="SignalP"/>
    </source>
</evidence>
<name>A0ABU4RY13_9GAMM</name>
<sequence length="165" mass="17624">MFTISKQSKIATLIAGAALAASVSASAADRYIDGKVQSVDYATKSITVIEDGTGKLYTYAFTGKPQIDINGNKKRDMSLIEAGQDVALRLKKVEPVEAKTDFRLVKGEILEINRTQGLALIRPADGSSPRVIELPESVSISGLHSGAGVDDLKEGHFVTLKYTAL</sequence>
<organism evidence="2 3">
    <name type="scientific">Gilvimarinus gilvus</name>
    <dbReference type="NCBI Taxonomy" id="3058038"/>
    <lineage>
        <taxon>Bacteria</taxon>
        <taxon>Pseudomonadati</taxon>
        <taxon>Pseudomonadota</taxon>
        <taxon>Gammaproteobacteria</taxon>
        <taxon>Cellvibrionales</taxon>
        <taxon>Cellvibrionaceae</taxon>
        <taxon>Gilvimarinus</taxon>
    </lineage>
</organism>